<dbReference type="PROSITE" id="PS50931">
    <property type="entry name" value="HTH_LYSR"/>
    <property type="match status" value="1"/>
</dbReference>
<keyword evidence="3" id="KW-0238">DNA-binding</keyword>
<accession>A0ABX7JQB5</accession>
<organism evidence="6 7">
    <name type="scientific">Paracoccus methylovorus</name>
    <dbReference type="NCBI Taxonomy" id="2812658"/>
    <lineage>
        <taxon>Bacteria</taxon>
        <taxon>Pseudomonadati</taxon>
        <taxon>Pseudomonadota</taxon>
        <taxon>Alphaproteobacteria</taxon>
        <taxon>Rhodobacterales</taxon>
        <taxon>Paracoccaceae</taxon>
        <taxon>Paracoccus</taxon>
    </lineage>
</organism>
<keyword evidence="2" id="KW-0805">Transcription regulation</keyword>
<feature type="domain" description="HTH lysR-type" evidence="5">
    <location>
        <begin position="9"/>
        <end position="66"/>
    </location>
</feature>
<keyword evidence="7" id="KW-1185">Reference proteome</keyword>
<evidence type="ECO:0000256" key="2">
    <source>
        <dbReference type="ARBA" id="ARBA00023015"/>
    </source>
</evidence>
<protein>
    <submittedName>
        <fullName evidence="6">LysR family transcriptional regulator</fullName>
    </submittedName>
</protein>
<dbReference type="RefSeq" id="WP_205296942.1">
    <property type="nucleotide sequence ID" value="NZ_CP070372.1"/>
</dbReference>
<reference evidence="6 7" key="1">
    <citation type="submission" date="2021-02" db="EMBL/GenBank/DDBJ databases">
        <title>Paracoccus methylovroum sp.nov., a new methanol and methylamine utilizing methylotrophic denitrifer.</title>
        <authorList>
            <person name="Timsy T."/>
            <person name="Behrendt U."/>
            <person name="Ulrich A."/>
            <person name="Spanner T."/>
            <person name="Foesel B.U."/>
            <person name="Horn M.A."/>
            <person name="Kolb S."/>
        </authorList>
    </citation>
    <scope>NUCLEOTIDE SEQUENCE [LARGE SCALE GENOMIC DNA]</scope>
    <source>
        <strain evidence="6 7">H4-D09</strain>
        <plasmid evidence="6 7">p2</plasmid>
    </source>
</reference>
<dbReference type="Proteomes" id="UP000663629">
    <property type="component" value="Plasmid p2"/>
</dbReference>
<dbReference type="CDD" id="cd08414">
    <property type="entry name" value="PBP2_LTTR_aromatics_like"/>
    <property type="match status" value="1"/>
</dbReference>
<dbReference type="PRINTS" id="PR00039">
    <property type="entry name" value="HTHLYSR"/>
</dbReference>
<dbReference type="InterPro" id="IPR036390">
    <property type="entry name" value="WH_DNA-bd_sf"/>
</dbReference>
<keyword evidence="6" id="KW-0614">Plasmid</keyword>
<dbReference type="SUPFAM" id="SSF53850">
    <property type="entry name" value="Periplasmic binding protein-like II"/>
    <property type="match status" value="1"/>
</dbReference>
<name>A0ABX7JQB5_9RHOB</name>
<dbReference type="Pfam" id="PF00126">
    <property type="entry name" value="HTH_1"/>
    <property type="match status" value="1"/>
</dbReference>
<dbReference type="EMBL" id="CP070372">
    <property type="protein sequence ID" value="QRZ16054.1"/>
    <property type="molecule type" value="Genomic_DNA"/>
</dbReference>
<evidence type="ECO:0000259" key="5">
    <source>
        <dbReference type="PROSITE" id="PS50931"/>
    </source>
</evidence>
<proteinExistence type="inferred from homology"/>
<evidence type="ECO:0000313" key="6">
    <source>
        <dbReference type="EMBL" id="QRZ16054.1"/>
    </source>
</evidence>
<dbReference type="InterPro" id="IPR036388">
    <property type="entry name" value="WH-like_DNA-bd_sf"/>
</dbReference>
<dbReference type="Gene3D" id="1.10.10.10">
    <property type="entry name" value="Winged helix-like DNA-binding domain superfamily/Winged helix DNA-binding domain"/>
    <property type="match status" value="1"/>
</dbReference>
<dbReference type="Gene3D" id="3.40.190.10">
    <property type="entry name" value="Periplasmic binding protein-like II"/>
    <property type="match status" value="2"/>
</dbReference>
<comment type="similarity">
    <text evidence="1">Belongs to the LysR transcriptional regulatory family.</text>
</comment>
<geneLocation type="plasmid" evidence="6 7">
    <name>p2</name>
</geneLocation>
<dbReference type="PANTHER" id="PTHR30346:SF0">
    <property type="entry name" value="HCA OPERON TRANSCRIPTIONAL ACTIVATOR HCAR"/>
    <property type="match status" value="1"/>
</dbReference>
<gene>
    <name evidence="6" type="ORF">JWJ88_21135</name>
</gene>
<evidence type="ECO:0000256" key="3">
    <source>
        <dbReference type="ARBA" id="ARBA00023125"/>
    </source>
</evidence>
<keyword evidence="4" id="KW-0804">Transcription</keyword>
<dbReference type="InterPro" id="IPR005119">
    <property type="entry name" value="LysR_subst-bd"/>
</dbReference>
<dbReference type="InterPro" id="IPR000847">
    <property type="entry name" value="LysR_HTH_N"/>
</dbReference>
<evidence type="ECO:0000313" key="7">
    <source>
        <dbReference type="Proteomes" id="UP000663629"/>
    </source>
</evidence>
<evidence type="ECO:0000256" key="1">
    <source>
        <dbReference type="ARBA" id="ARBA00009437"/>
    </source>
</evidence>
<evidence type="ECO:0000256" key="4">
    <source>
        <dbReference type="ARBA" id="ARBA00023163"/>
    </source>
</evidence>
<dbReference type="Pfam" id="PF03466">
    <property type="entry name" value="LysR_substrate"/>
    <property type="match status" value="1"/>
</dbReference>
<sequence>MNKLDIRQFNLRTLRYFLVLSEELHFSRAAKRLNMSQPPLSQQIRQLEESLGFALFSRGRHNVELTPAGHVFREQVPAIFGQLEKAVTIARQTAQGEVGRLEIGVISSSLVGVVPIALEKFRERYPDTQWTLHELPPNLQIQGLLEKQIDVCLFRMPPQQEGLHQEKIMEEDLMIALPRAHPLADRPSLALTDLREQPFVMFGLQKSRFADYLYACCVQAGFIPQIRQQVVEVQTLLSLVGANMGVALLPTSMRHIAQRNVIFKSISGARPKIPLHAIYRENDPSPTLGNFLNILKDLVQEDAQTTHVQSSSLS</sequence>
<dbReference type="PANTHER" id="PTHR30346">
    <property type="entry name" value="TRANSCRIPTIONAL DUAL REGULATOR HCAR-RELATED"/>
    <property type="match status" value="1"/>
</dbReference>
<dbReference type="SUPFAM" id="SSF46785">
    <property type="entry name" value="Winged helix' DNA-binding domain"/>
    <property type="match status" value="1"/>
</dbReference>